<dbReference type="InterPro" id="IPR051806">
    <property type="entry name" value="HAD-like_SPP"/>
</dbReference>
<comment type="caution">
    <text evidence="2">The sequence shown here is derived from an EMBL/GenBank/DDBJ whole genome shotgun (WGS) entry which is preliminary data.</text>
</comment>
<dbReference type="InterPro" id="IPR023198">
    <property type="entry name" value="PGP-like_dom2"/>
</dbReference>
<proteinExistence type="inferred from homology"/>
<dbReference type="PANTHER" id="PTHR43481:SF4">
    <property type="entry name" value="GLYCEROL-1-PHOSPHATE PHOSPHOHYDROLASE 1-RELATED"/>
    <property type="match status" value="1"/>
</dbReference>
<dbReference type="SFLD" id="SFLDG01129">
    <property type="entry name" value="C1.5:_HAD__Beta-PGM__Phosphata"/>
    <property type="match status" value="1"/>
</dbReference>
<dbReference type="InterPro" id="IPR036412">
    <property type="entry name" value="HAD-like_sf"/>
</dbReference>
<dbReference type="Pfam" id="PF13419">
    <property type="entry name" value="HAD_2"/>
    <property type="match status" value="1"/>
</dbReference>
<organism evidence="2 3">
    <name type="scientific">Vibrio marisflavi CECT 7928</name>
    <dbReference type="NCBI Taxonomy" id="634439"/>
    <lineage>
        <taxon>Bacteria</taxon>
        <taxon>Pseudomonadati</taxon>
        <taxon>Pseudomonadota</taxon>
        <taxon>Gammaproteobacteria</taxon>
        <taxon>Vibrionales</taxon>
        <taxon>Vibrionaceae</taxon>
        <taxon>Vibrio</taxon>
    </lineage>
</organism>
<dbReference type="PANTHER" id="PTHR43481">
    <property type="entry name" value="FRUCTOSE-1-PHOSPHATE PHOSPHATASE"/>
    <property type="match status" value="1"/>
</dbReference>
<dbReference type="NCBIfam" id="TIGR01509">
    <property type="entry name" value="HAD-SF-IA-v3"/>
    <property type="match status" value="1"/>
</dbReference>
<dbReference type="RefSeq" id="WP_237359911.1">
    <property type="nucleotide sequence ID" value="NZ_CAKLDM010000001.1"/>
</dbReference>
<dbReference type="EMBL" id="CAKLDM010000001">
    <property type="protein sequence ID" value="CAH0536562.1"/>
    <property type="molecule type" value="Genomic_DNA"/>
</dbReference>
<comment type="similarity">
    <text evidence="1">Belongs to the HAD-like hydrolase superfamily. CbbY/CbbZ/Gph/YieH family.</text>
</comment>
<gene>
    <name evidence="2" type="primary">yqaB</name>
    <name evidence="2" type="ORF">VMF7928_00515</name>
</gene>
<dbReference type="GO" id="GO:0016787">
    <property type="term" value="F:hydrolase activity"/>
    <property type="evidence" value="ECO:0007669"/>
    <property type="project" value="UniProtKB-KW"/>
</dbReference>
<dbReference type="InterPro" id="IPR006439">
    <property type="entry name" value="HAD-SF_hydro_IA"/>
</dbReference>
<dbReference type="InterPro" id="IPR023214">
    <property type="entry name" value="HAD_sf"/>
</dbReference>
<dbReference type="EC" id="3.1.3.-" evidence="2"/>
<dbReference type="InterPro" id="IPR010976">
    <property type="entry name" value="B-phosphoglucomutase_hydrolase"/>
</dbReference>
<name>A0ABN8DY63_9VIBR</name>
<sequence length="199" mass="22151">MTIDLEKYQGLIFDMDGTLIDTMPAHLEAWSVTAKRFDFPFNYDWFYSMGGMPSFKIAGEVNKKHKLELDPMEVSSFKMDTFHNMEEHGELIACTHDILLNNHGKKRMAVGTGSQRVTAIPLLENSNILPKLDVVVTATDVEKHKPEPETFLMAAEKMGLEPTDCVVFEDTALGKQAAHAAGMDCIMVTSEGLSFHPLG</sequence>
<accession>A0ABN8DY63</accession>
<dbReference type="SUPFAM" id="SSF56784">
    <property type="entry name" value="HAD-like"/>
    <property type="match status" value="1"/>
</dbReference>
<evidence type="ECO:0000313" key="3">
    <source>
        <dbReference type="Proteomes" id="UP000838748"/>
    </source>
</evidence>
<keyword evidence="2" id="KW-0378">Hydrolase</keyword>
<dbReference type="Gene3D" id="1.10.150.240">
    <property type="entry name" value="Putative phosphatase, domain 2"/>
    <property type="match status" value="1"/>
</dbReference>
<evidence type="ECO:0000256" key="1">
    <source>
        <dbReference type="ARBA" id="ARBA00006171"/>
    </source>
</evidence>
<dbReference type="InterPro" id="IPR041492">
    <property type="entry name" value="HAD_2"/>
</dbReference>
<dbReference type="Proteomes" id="UP000838748">
    <property type="component" value="Unassembled WGS sequence"/>
</dbReference>
<dbReference type="SFLD" id="SFLDS00003">
    <property type="entry name" value="Haloacid_Dehalogenase"/>
    <property type="match status" value="1"/>
</dbReference>
<reference evidence="2" key="1">
    <citation type="submission" date="2021-11" db="EMBL/GenBank/DDBJ databases">
        <authorList>
            <person name="Rodrigo-Torres L."/>
            <person name="Arahal R. D."/>
            <person name="Lucena T."/>
        </authorList>
    </citation>
    <scope>NUCLEOTIDE SEQUENCE</scope>
    <source>
        <strain evidence="2">CECT 7928</strain>
    </source>
</reference>
<evidence type="ECO:0000313" key="2">
    <source>
        <dbReference type="EMBL" id="CAH0536562.1"/>
    </source>
</evidence>
<dbReference type="CDD" id="cd07505">
    <property type="entry name" value="HAD_BPGM-like"/>
    <property type="match status" value="1"/>
</dbReference>
<dbReference type="Gene3D" id="3.40.50.1000">
    <property type="entry name" value="HAD superfamily/HAD-like"/>
    <property type="match status" value="1"/>
</dbReference>
<dbReference type="NCBIfam" id="TIGR02009">
    <property type="entry name" value="PGMB-YQAB-SF"/>
    <property type="match status" value="1"/>
</dbReference>
<protein>
    <submittedName>
        <fullName evidence="2">Fructose-1-phosphate phosphatase YqaB</fullName>
        <ecNumber evidence="2">3.1.3.-</ecNumber>
    </submittedName>
</protein>
<keyword evidence="3" id="KW-1185">Reference proteome</keyword>